<feature type="domain" description="RNA polymerase sigma-70 ECF-like HTH" evidence="5">
    <location>
        <begin position="6"/>
        <end position="200"/>
    </location>
</feature>
<dbReference type="InterPro" id="IPR053812">
    <property type="entry name" value="HTH_Sigma70_ECF-like"/>
</dbReference>
<comment type="caution">
    <text evidence="6">The sequence shown here is derived from an EMBL/GenBank/DDBJ whole genome shotgun (WGS) entry which is preliminary data.</text>
</comment>
<dbReference type="Gene3D" id="1.10.10.10">
    <property type="entry name" value="Winged helix-like DNA-binding domain superfamily/Winged helix DNA-binding domain"/>
    <property type="match status" value="1"/>
</dbReference>
<dbReference type="SUPFAM" id="SSF46894">
    <property type="entry name" value="C-terminal effector domain of the bipartite response regulators"/>
    <property type="match status" value="1"/>
</dbReference>
<dbReference type="Proteomes" id="UP001155241">
    <property type="component" value="Unassembled WGS sequence"/>
</dbReference>
<dbReference type="Pfam" id="PF07638">
    <property type="entry name" value="Sigma70_ECF"/>
    <property type="match status" value="1"/>
</dbReference>
<sequence length="203" mass="22922">MSPDDSVTHWITQLRHGDADAAQAIWHHYFPTLVSLARARLHNGPHGMADEEDVAASVMESLFRAAREGRFPNLTDRDNLWRLIGSMTARKVVDLKRRELRQRRGGGRVHNETAIGAMNANSEPIALNELMGAEPTPDFALAMAEECQQLLAQLGDPELEALALAKLQGYTNAEISHQQQCSERTIERRLRLIRKKWEEEPPE</sequence>
<name>A0A9X2FIP8_9BACT</name>
<evidence type="ECO:0000256" key="3">
    <source>
        <dbReference type="ARBA" id="ARBA00023125"/>
    </source>
</evidence>
<evidence type="ECO:0000256" key="4">
    <source>
        <dbReference type="ARBA" id="ARBA00023163"/>
    </source>
</evidence>
<keyword evidence="4" id="KW-0804">Transcription</keyword>
<evidence type="ECO:0000256" key="2">
    <source>
        <dbReference type="ARBA" id="ARBA00023082"/>
    </source>
</evidence>
<dbReference type="InterPro" id="IPR016032">
    <property type="entry name" value="Sig_transdc_resp-reg_C-effctor"/>
</dbReference>
<dbReference type="EMBL" id="JAMXLR010000095">
    <property type="protein sequence ID" value="MCO6048079.1"/>
    <property type="molecule type" value="Genomic_DNA"/>
</dbReference>
<evidence type="ECO:0000256" key="1">
    <source>
        <dbReference type="ARBA" id="ARBA00023015"/>
    </source>
</evidence>
<protein>
    <submittedName>
        <fullName evidence="6">ECF-type sigma factor</fullName>
    </submittedName>
</protein>
<gene>
    <name evidence="6" type="ORF">NG895_29610</name>
</gene>
<dbReference type="SUPFAM" id="SSF88946">
    <property type="entry name" value="Sigma2 domain of RNA polymerase sigma factors"/>
    <property type="match status" value="1"/>
</dbReference>
<keyword evidence="1" id="KW-0805">Transcription regulation</keyword>
<organism evidence="6 7">
    <name type="scientific">Aeoliella straminimaris</name>
    <dbReference type="NCBI Taxonomy" id="2954799"/>
    <lineage>
        <taxon>Bacteria</taxon>
        <taxon>Pseudomonadati</taxon>
        <taxon>Planctomycetota</taxon>
        <taxon>Planctomycetia</taxon>
        <taxon>Pirellulales</taxon>
        <taxon>Lacipirellulaceae</taxon>
        <taxon>Aeoliella</taxon>
    </lineage>
</organism>
<dbReference type="AlphaFoldDB" id="A0A9X2FIP8"/>
<dbReference type="InterPro" id="IPR036388">
    <property type="entry name" value="WH-like_DNA-bd_sf"/>
</dbReference>
<reference evidence="6" key="1">
    <citation type="submission" date="2022-06" db="EMBL/GenBank/DDBJ databases">
        <title>Aeoliella straminimaris, a novel planctomycete from sediments.</title>
        <authorList>
            <person name="Vitorino I.R."/>
            <person name="Lage O.M."/>
        </authorList>
    </citation>
    <scope>NUCLEOTIDE SEQUENCE</scope>
    <source>
        <strain evidence="6">ICT_H6.2</strain>
    </source>
</reference>
<keyword evidence="2" id="KW-0731">Sigma factor</keyword>
<dbReference type="GO" id="GO:0003677">
    <property type="term" value="F:DNA binding"/>
    <property type="evidence" value="ECO:0007669"/>
    <property type="project" value="UniProtKB-KW"/>
</dbReference>
<dbReference type="InterPro" id="IPR039425">
    <property type="entry name" value="RNA_pol_sigma-70-like"/>
</dbReference>
<dbReference type="RefSeq" id="WP_252856192.1">
    <property type="nucleotide sequence ID" value="NZ_JAMXLR010000095.1"/>
</dbReference>
<dbReference type="InterPro" id="IPR013325">
    <property type="entry name" value="RNA_pol_sigma_r2"/>
</dbReference>
<evidence type="ECO:0000313" key="7">
    <source>
        <dbReference type="Proteomes" id="UP001155241"/>
    </source>
</evidence>
<accession>A0A9X2FIP8</accession>
<dbReference type="GO" id="GO:0006352">
    <property type="term" value="P:DNA-templated transcription initiation"/>
    <property type="evidence" value="ECO:0007669"/>
    <property type="project" value="InterPro"/>
</dbReference>
<dbReference type="Gene3D" id="1.10.1740.10">
    <property type="match status" value="1"/>
</dbReference>
<dbReference type="PANTHER" id="PTHR43133">
    <property type="entry name" value="RNA POLYMERASE ECF-TYPE SIGMA FACTO"/>
    <property type="match status" value="1"/>
</dbReference>
<evidence type="ECO:0000313" key="6">
    <source>
        <dbReference type="EMBL" id="MCO6048079.1"/>
    </source>
</evidence>
<keyword evidence="7" id="KW-1185">Reference proteome</keyword>
<dbReference type="GO" id="GO:0016987">
    <property type="term" value="F:sigma factor activity"/>
    <property type="evidence" value="ECO:0007669"/>
    <property type="project" value="UniProtKB-KW"/>
</dbReference>
<proteinExistence type="predicted"/>
<evidence type="ECO:0000259" key="5">
    <source>
        <dbReference type="Pfam" id="PF07638"/>
    </source>
</evidence>
<keyword evidence="3" id="KW-0238">DNA-binding</keyword>
<dbReference type="PANTHER" id="PTHR43133:SF8">
    <property type="entry name" value="RNA POLYMERASE SIGMA FACTOR HI_1459-RELATED"/>
    <property type="match status" value="1"/>
</dbReference>